<dbReference type="PANTHER" id="PTHR47530">
    <property type="entry name" value="E3 UBIQUITIN LIGASE BIG BROTHER-RELATED"/>
    <property type="match status" value="1"/>
</dbReference>
<comment type="caution">
    <text evidence="2">The sequence shown here is derived from an EMBL/GenBank/DDBJ whole genome shotgun (WGS) entry which is preliminary data.</text>
</comment>
<reference evidence="3" key="1">
    <citation type="submission" date="2024-07" db="EMBL/GenBank/DDBJ databases">
        <title>Two chromosome-level genome assemblies of Korean endemic species Abeliophyllum distichum and Forsythia ovata (Oleaceae).</title>
        <authorList>
            <person name="Jang H."/>
        </authorList>
    </citation>
    <scope>NUCLEOTIDE SEQUENCE [LARGE SCALE GENOMIC DNA]</scope>
</reference>
<dbReference type="InterPro" id="IPR043312">
    <property type="entry name" value="AtBBR-like"/>
</dbReference>
<keyword evidence="3" id="KW-1185">Reference proteome</keyword>
<dbReference type="EMBL" id="JBFOLJ010000006">
    <property type="protein sequence ID" value="KAL2528310.1"/>
    <property type="molecule type" value="Genomic_DNA"/>
</dbReference>
<proteinExistence type="predicted"/>
<evidence type="ECO:0000313" key="3">
    <source>
        <dbReference type="Proteomes" id="UP001604277"/>
    </source>
</evidence>
<name>A0ABD1UTB9_9LAMI</name>
<accession>A0ABD1UTB9</accession>
<feature type="region of interest" description="Disordered" evidence="1">
    <location>
        <begin position="1"/>
        <end position="46"/>
    </location>
</feature>
<evidence type="ECO:0000256" key="1">
    <source>
        <dbReference type="SAM" id="MobiDB-lite"/>
    </source>
</evidence>
<dbReference type="AlphaFoldDB" id="A0ABD1UTB9"/>
<evidence type="ECO:0000313" key="2">
    <source>
        <dbReference type="EMBL" id="KAL2528310.1"/>
    </source>
</evidence>
<protein>
    <submittedName>
        <fullName evidence="2">E3 ubiquitin ligase BIG BROTHER-related-like</fullName>
    </submittedName>
</protein>
<sequence length="132" mass="14890">MTESECDEDGSTTTDDDDDIDDDIDDDDEYTSYDDFFNSEPQPELGFLEEEEYNSAGDPEMEEDDVDPDLLSYEELIALGEMVGVESKGLSEAEINGHLHPFEWKSHQNSLTNIDSIWNLGITEKTCEDSFG</sequence>
<dbReference type="PANTHER" id="PTHR47530:SF4">
    <property type="entry name" value="E3 UBIQUITIN LIGASE BIG BROTHER-RELATED"/>
    <property type="match status" value="1"/>
</dbReference>
<dbReference type="Proteomes" id="UP001604277">
    <property type="component" value="Unassembled WGS sequence"/>
</dbReference>
<feature type="compositionally biased region" description="Acidic residues" evidence="1">
    <location>
        <begin position="1"/>
        <end position="32"/>
    </location>
</feature>
<gene>
    <name evidence="2" type="ORF">Fot_20911</name>
</gene>
<organism evidence="2 3">
    <name type="scientific">Forsythia ovata</name>
    <dbReference type="NCBI Taxonomy" id="205694"/>
    <lineage>
        <taxon>Eukaryota</taxon>
        <taxon>Viridiplantae</taxon>
        <taxon>Streptophyta</taxon>
        <taxon>Embryophyta</taxon>
        <taxon>Tracheophyta</taxon>
        <taxon>Spermatophyta</taxon>
        <taxon>Magnoliopsida</taxon>
        <taxon>eudicotyledons</taxon>
        <taxon>Gunneridae</taxon>
        <taxon>Pentapetalae</taxon>
        <taxon>asterids</taxon>
        <taxon>lamiids</taxon>
        <taxon>Lamiales</taxon>
        <taxon>Oleaceae</taxon>
        <taxon>Forsythieae</taxon>
        <taxon>Forsythia</taxon>
    </lineage>
</organism>